<comment type="caution">
    <text evidence="2">The sequence shown here is derived from an EMBL/GenBank/DDBJ whole genome shotgun (WGS) entry which is preliminary data.</text>
</comment>
<evidence type="ECO:0000313" key="2">
    <source>
        <dbReference type="EMBL" id="GFH47789.1"/>
    </source>
</evidence>
<dbReference type="GO" id="GO:0051260">
    <property type="term" value="P:protein homooligomerization"/>
    <property type="evidence" value="ECO:0007669"/>
    <property type="project" value="InterPro"/>
</dbReference>
<dbReference type="EMBL" id="BLLK01000023">
    <property type="protein sequence ID" value="GFH47789.1"/>
    <property type="molecule type" value="Genomic_DNA"/>
</dbReference>
<dbReference type="Gene3D" id="3.30.710.10">
    <property type="entry name" value="Potassium Channel Kv1.1, Chain A"/>
    <property type="match status" value="1"/>
</dbReference>
<protein>
    <recommendedName>
        <fullName evidence="1">Potassium channel tetramerisation-type BTB domain-containing protein</fullName>
    </recommendedName>
</protein>
<name>A0AAD3CNA3_9STRA</name>
<reference evidence="2 3" key="1">
    <citation type="journal article" date="2021" name="Sci. Rep.">
        <title>The genome of the diatom Chaetoceros tenuissimus carries an ancient integrated fragment of an extant virus.</title>
        <authorList>
            <person name="Hongo Y."/>
            <person name="Kimura K."/>
            <person name="Takaki Y."/>
            <person name="Yoshida Y."/>
            <person name="Baba S."/>
            <person name="Kobayashi G."/>
            <person name="Nagasaki K."/>
            <person name="Hano T."/>
            <person name="Tomaru Y."/>
        </authorList>
    </citation>
    <scope>NUCLEOTIDE SEQUENCE [LARGE SCALE GENOMIC DNA]</scope>
    <source>
        <strain evidence="2 3">NIES-3715</strain>
    </source>
</reference>
<dbReference type="AlphaFoldDB" id="A0AAD3CNA3"/>
<feature type="domain" description="Potassium channel tetramerisation-type BTB" evidence="1">
    <location>
        <begin position="19"/>
        <end position="71"/>
    </location>
</feature>
<gene>
    <name evidence="2" type="ORF">CTEN210_04264</name>
</gene>
<dbReference type="Pfam" id="PF02214">
    <property type="entry name" value="BTB_2"/>
    <property type="match status" value="1"/>
</dbReference>
<dbReference type="Proteomes" id="UP001054902">
    <property type="component" value="Unassembled WGS sequence"/>
</dbReference>
<evidence type="ECO:0000313" key="3">
    <source>
        <dbReference type="Proteomes" id="UP001054902"/>
    </source>
</evidence>
<proteinExistence type="predicted"/>
<dbReference type="InterPro" id="IPR011333">
    <property type="entry name" value="SKP1/BTB/POZ_sf"/>
</dbReference>
<accession>A0AAD3CNA3</accession>
<dbReference type="SUPFAM" id="SSF54695">
    <property type="entry name" value="POZ domain"/>
    <property type="match status" value="1"/>
</dbReference>
<dbReference type="InterPro" id="IPR003131">
    <property type="entry name" value="T1-type_BTB"/>
</dbReference>
<sequence length="375" mass="44245">MCNGDFFDPGSSRVDDFGRSVYFIDRSSDLFEYILKYLTENEQSWPSFVENKTLWRRLKKEAEFYGLFELVETLKTTYRCPYNENLSILARGKGILYWLGLGHSDAYTNPADLGLVEMHQDADPMNHEYASFFQYRPLRNKCEASFGRYYYNLETRGGLQMSNYNESHYLQNASNTAVITFYTMRIKPTHISLRYGSSFGTNTFDFEASRDKKTWINLCRVRPNVQNGRLSTLCPSEGTIGKYLNEYNDKFKRNRCENDPANEREYWTNILEEKHREVWKVDEKNNDFYRYFRIRGIGKEEFQALRSEIEKLAVQAANEENEKIQSEDIVSEDNYNRLQSTPMVTWETSQFWEDHCPRCLINGVGFEIYGDVCEL</sequence>
<evidence type="ECO:0000259" key="1">
    <source>
        <dbReference type="Pfam" id="PF02214"/>
    </source>
</evidence>
<organism evidence="2 3">
    <name type="scientific">Chaetoceros tenuissimus</name>
    <dbReference type="NCBI Taxonomy" id="426638"/>
    <lineage>
        <taxon>Eukaryota</taxon>
        <taxon>Sar</taxon>
        <taxon>Stramenopiles</taxon>
        <taxon>Ochrophyta</taxon>
        <taxon>Bacillariophyta</taxon>
        <taxon>Coscinodiscophyceae</taxon>
        <taxon>Chaetocerotophycidae</taxon>
        <taxon>Chaetocerotales</taxon>
        <taxon>Chaetocerotaceae</taxon>
        <taxon>Chaetoceros</taxon>
    </lineage>
</organism>
<keyword evidence="3" id="KW-1185">Reference proteome</keyword>